<evidence type="ECO:0000313" key="4">
    <source>
        <dbReference type="Proteomes" id="UP001524383"/>
    </source>
</evidence>
<dbReference type="RefSeq" id="WP_255332648.1">
    <property type="nucleotide sequence ID" value="NZ_VOTZ01000012.1"/>
</dbReference>
<reference evidence="3 4" key="1">
    <citation type="submission" date="2019-08" db="EMBL/GenBank/DDBJ databases">
        <authorList>
            <person name="Chen S.-C."/>
            <person name="Lai M.-C."/>
            <person name="You Y.-T."/>
        </authorList>
    </citation>
    <scope>NUCLEOTIDE SEQUENCE [LARGE SCALE GENOMIC DNA]</scope>
    <source>
        <strain evidence="3 4">P2F9704a</strain>
    </source>
</reference>
<dbReference type="PANTHER" id="PTHR10579:SF43">
    <property type="entry name" value="ZINC FINGER (C3HC4-TYPE RING FINGER) FAMILY PROTEIN"/>
    <property type="match status" value="1"/>
</dbReference>
<name>A0ABD4TID4_9EURY</name>
<dbReference type="SUPFAM" id="SSF49373">
    <property type="entry name" value="Invasin/intimin cell-adhesion fragments"/>
    <property type="match status" value="3"/>
</dbReference>
<feature type="region of interest" description="Disordered" evidence="1">
    <location>
        <begin position="71"/>
        <end position="90"/>
    </location>
</feature>
<dbReference type="InterPro" id="IPR051266">
    <property type="entry name" value="CLCR"/>
</dbReference>
<keyword evidence="4" id="KW-1185">Reference proteome</keyword>
<dbReference type="InterPro" id="IPR013783">
    <property type="entry name" value="Ig-like_fold"/>
</dbReference>
<dbReference type="EMBL" id="VOTZ01000012">
    <property type="protein sequence ID" value="MCQ1538699.1"/>
    <property type="molecule type" value="Genomic_DNA"/>
</dbReference>
<comment type="caution">
    <text evidence="3">The sequence shown here is derived from an EMBL/GenBank/DDBJ whole genome shotgun (WGS) entry which is preliminary data.</text>
</comment>
<evidence type="ECO:0000256" key="1">
    <source>
        <dbReference type="SAM" id="MobiDB-lite"/>
    </source>
</evidence>
<protein>
    <submittedName>
        <fullName evidence="3">VWA domain-containing protein</fullName>
    </submittedName>
</protein>
<gene>
    <name evidence="3" type="ORF">FTO68_06840</name>
</gene>
<sequence>MRRSLLHLILLLVLITTPAAALIPDEIVLTTDREWVAAGSGDPAIITAAVYNQSTPLPGVLLTFTLQNPETGSLSNPSSETDGEGSGSVRFLPNTVSGDATIRVQAWYTAEEGMQSIEALFIQRIDHGEPAAIDHIAYPGEATVGSIVPISLSLRDAYGNIVDDQKEVSLSLSPEYITLTVTSAGGGAFFNLDGGSGTTLSIPVGDDGFVNASLHLDTLPAEHVILIDPSPSAIPSRWITINAIADAIPHSVMRDPSDLRLYAPADGASRINLFYTFYDEYGNRAGNRQILFSVTSPSGTSTQQYSTSALGEIQISYGPVITVGEVIISCTAVDNEAVSDSVTLEFYHTDPVAMLLTANPQMIPSADVDPDITADIRAKVIDARGNPVPGEDVSFSIRVIDTGDYIITSNATLDATEAVTNENGFAIVRFSPCAFTTDRDDPGYSQNATGTAIIGAEWAGQEKTVLVTWKNYPFLSISTMVEPETVAVNETINVTVTIVGDGWALQPDPVDVVLVIDTSGSMTGTDVSPNRMAAARNAAKDFVSQMDLESGRDRVAVASFSSAVTIHQPLTDDPATVNAAIDGLTANGATIMRRGYYEGIRHLKEEGRPGAVKAVILMGDGDWNLHGSPLATGVGFPDTDPEKTVYDRSYETTYGIARSAYPWSGSSYSFSPGECQVRSTRYSTTLYSEGYEWYSALPDSKGTLDAERWWYRRYPINDWRFGSVSLDSQDTNQNMSVYAMSGSPEEQVRVYTIGFAQILNSNVVRDITLLSEATGGSYVWAGDEEELTAVYTQIAGELITEAGVNTTLQLSHDNILINMTVWGGGELFDYVPMTRLSHYNQGGDDIVWIEGYPKSIDQTDDWIGINPPPYTLTFDIGTIHLHDVWKAEYQLRLIKDGTFELFGPLASVTFEGDTLTLPTTLISVIPPIEVIGLDRYLLEVNNLRSTAPSPVTDILPISWELTYGGSGIATQQVRYTVVDPMIYDRFGINGPYEWKMAGAVYSTPGPHESQTMDYLIDLFGLSGICLVKVEASAPGSPESRDEIAVPIGMQSDQAYILIE</sequence>
<dbReference type="InterPro" id="IPR008964">
    <property type="entry name" value="Invasin/intimin_cell_adhesion"/>
</dbReference>
<dbReference type="SUPFAM" id="SSF53300">
    <property type="entry name" value="vWA-like"/>
    <property type="match status" value="1"/>
</dbReference>
<dbReference type="Proteomes" id="UP001524383">
    <property type="component" value="Unassembled WGS sequence"/>
</dbReference>
<organism evidence="3 4">
    <name type="scientific">Methanocalculus taiwanensis</name>
    <dbReference type="NCBI Taxonomy" id="106207"/>
    <lineage>
        <taxon>Archaea</taxon>
        <taxon>Methanobacteriati</taxon>
        <taxon>Methanobacteriota</taxon>
        <taxon>Stenosarchaea group</taxon>
        <taxon>Methanomicrobia</taxon>
        <taxon>Methanomicrobiales</taxon>
        <taxon>Methanocalculaceae</taxon>
        <taxon>Methanocalculus</taxon>
    </lineage>
</organism>
<dbReference type="Pfam" id="PF13519">
    <property type="entry name" value="VWA_2"/>
    <property type="match status" value="1"/>
</dbReference>
<proteinExistence type="predicted"/>
<evidence type="ECO:0000259" key="2">
    <source>
        <dbReference type="PROSITE" id="PS50234"/>
    </source>
</evidence>
<dbReference type="Gene3D" id="2.60.40.10">
    <property type="entry name" value="Immunoglobulins"/>
    <property type="match status" value="2"/>
</dbReference>
<dbReference type="PANTHER" id="PTHR10579">
    <property type="entry name" value="CALCIUM-ACTIVATED CHLORIDE CHANNEL REGULATOR"/>
    <property type="match status" value="1"/>
</dbReference>
<accession>A0ABD4TID4</accession>
<feature type="domain" description="VWFA" evidence="2">
    <location>
        <begin position="511"/>
        <end position="621"/>
    </location>
</feature>
<dbReference type="InterPro" id="IPR002035">
    <property type="entry name" value="VWF_A"/>
</dbReference>
<dbReference type="AlphaFoldDB" id="A0ABD4TID4"/>
<dbReference type="CDD" id="cd00198">
    <property type="entry name" value="vWFA"/>
    <property type="match status" value="1"/>
</dbReference>
<evidence type="ECO:0000313" key="3">
    <source>
        <dbReference type="EMBL" id="MCQ1538699.1"/>
    </source>
</evidence>
<dbReference type="PROSITE" id="PS50234">
    <property type="entry name" value="VWFA"/>
    <property type="match status" value="1"/>
</dbReference>
<dbReference type="Gene3D" id="3.40.50.410">
    <property type="entry name" value="von Willebrand factor, type A domain"/>
    <property type="match status" value="1"/>
</dbReference>
<dbReference type="SMART" id="SM00327">
    <property type="entry name" value="VWA"/>
    <property type="match status" value="1"/>
</dbReference>
<dbReference type="InterPro" id="IPR036465">
    <property type="entry name" value="vWFA_dom_sf"/>
</dbReference>
<feature type="compositionally biased region" description="Polar residues" evidence="1">
    <location>
        <begin position="71"/>
        <end position="80"/>
    </location>
</feature>